<comment type="caution">
    <text evidence="3">The sequence shown here is derived from an EMBL/GenBank/DDBJ whole genome shotgun (WGS) entry which is preliminary data.</text>
</comment>
<name>A0AAV5KZ55_9ROSI</name>
<evidence type="ECO:0000313" key="4">
    <source>
        <dbReference type="Proteomes" id="UP001054252"/>
    </source>
</evidence>
<keyword evidence="4" id="KW-1185">Reference proteome</keyword>
<dbReference type="AlphaFoldDB" id="A0AAV5KZ55"/>
<accession>A0AAV5KZ55</accession>
<dbReference type="PROSITE" id="PS50157">
    <property type="entry name" value="ZINC_FINGER_C2H2_2"/>
    <property type="match status" value="1"/>
</dbReference>
<organism evidence="3 4">
    <name type="scientific">Rubroshorea leprosula</name>
    <dbReference type="NCBI Taxonomy" id="152421"/>
    <lineage>
        <taxon>Eukaryota</taxon>
        <taxon>Viridiplantae</taxon>
        <taxon>Streptophyta</taxon>
        <taxon>Embryophyta</taxon>
        <taxon>Tracheophyta</taxon>
        <taxon>Spermatophyta</taxon>
        <taxon>Magnoliopsida</taxon>
        <taxon>eudicotyledons</taxon>
        <taxon>Gunneridae</taxon>
        <taxon>Pentapetalae</taxon>
        <taxon>rosids</taxon>
        <taxon>malvids</taxon>
        <taxon>Malvales</taxon>
        <taxon>Dipterocarpaceae</taxon>
        <taxon>Rubroshorea</taxon>
    </lineage>
</organism>
<dbReference type="EMBL" id="BPVZ01000086">
    <property type="protein sequence ID" value="GKV30186.1"/>
    <property type="molecule type" value="Genomic_DNA"/>
</dbReference>
<keyword evidence="1" id="KW-0863">Zinc-finger</keyword>
<keyword evidence="1" id="KW-0862">Zinc</keyword>
<sequence length="52" mass="6157">MPILCRHCNGRLMDSLVDIRNHNKKAHARMRFECNVCFNAFLSVEDLENHQE</sequence>
<evidence type="ECO:0000259" key="2">
    <source>
        <dbReference type="PROSITE" id="PS50157"/>
    </source>
</evidence>
<feature type="domain" description="C2H2-type" evidence="2">
    <location>
        <begin position="32"/>
        <end position="52"/>
    </location>
</feature>
<evidence type="ECO:0000256" key="1">
    <source>
        <dbReference type="PROSITE-ProRule" id="PRU00042"/>
    </source>
</evidence>
<dbReference type="InterPro" id="IPR013087">
    <property type="entry name" value="Znf_C2H2_type"/>
</dbReference>
<dbReference type="Proteomes" id="UP001054252">
    <property type="component" value="Unassembled WGS sequence"/>
</dbReference>
<reference evidence="3 4" key="1">
    <citation type="journal article" date="2021" name="Commun. Biol.">
        <title>The genome of Shorea leprosula (Dipterocarpaceae) highlights the ecological relevance of drought in aseasonal tropical rainforests.</title>
        <authorList>
            <person name="Ng K.K.S."/>
            <person name="Kobayashi M.J."/>
            <person name="Fawcett J.A."/>
            <person name="Hatakeyama M."/>
            <person name="Paape T."/>
            <person name="Ng C.H."/>
            <person name="Ang C.C."/>
            <person name="Tnah L.H."/>
            <person name="Lee C.T."/>
            <person name="Nishiyama T."/>
            <person name="Sese J."/>
            <person name="O'Brien M.J."/>
            <person name="Copetti D."/>
            <person name="Mohd Noor M.I."/>
            <person name="Ong R.C."/>
            <person name="Putra M."/>
            <person name="Sireger I.Z."/>
            <person name="Indrioko S."/>
            <person name="Kosugi Y."/>
            <person name="Izuno A."/>
            <person name="Isagi Y."/>
            <person name="Lee S.L."/>
            <person name="Shimizu K.K."/>
        </authorList>
    </citation>
    <scope>NUCLEOTIDE SEQUENCE [LARGE SCALE GENOMIC DNA]</scope>
    <source>
        <strain evidence="3">214</strain>
    </source>
</reference>
<dbReference type="GO" id="GO:0008270">
    <property type="term" value="F:zinc ion binding"/>
    <property type="evidence" value="ECO:0007669"/>
    <property type="project" value="UniProtKB-KW"/>
</dbReference>
<gene>
    <name evidence="3" type="ORF">SLEP1_g39030</name>
</gene>
<protein>
    <recommendedName>
        <fullName evidence="2">C2H2-type domain-containing protein</fullName>
    </recommendedName>
</protein>
<dbReference type="Gene3D" id="3.30.160.60">
    <property type="entry name" value="Classic Zinc Finger"/>
    <property type="match status" value="1"/>
</dbReference>
<proteinExistence type="predicted"/>
<keyword evidence="1" id="KW-0479">Metal-binding</keyword>
<evidence type="ECO:0000313" key="3">
    <source>
        <dbReference type="EMBL" id="GKV30186.1"/>
    </source>
</evidence>